<accession>A0A6A3BAH2</accession>
<feature type="disulfide bond" evidence="1">
    <location>
        <begin position="153"/>
        <end position="236"/>
    </location>
</feature>
<dbReference type="EMBL" id="VEPZ02000879">
    <property type="protein sequence ID" value="KAE8713191.1"/>
    <property type="molecule type" value="Genomic_DNA"/>
</dbReference>
<dbReference type="Pfam" id="PF00314">
    <property type="entry name" value="Thaumatin"/>
    <property type="match status" value="1"/>
</dbReference>
<feature type="disulfide bond" evidence="1">
    <location>
        <begin position="196"/>
        <end position="206"/>
    </location>
</feature>
<feature type="disulfide bond" evidence="1">
    <location>
        <begin position="158"/>
        <end position="219"/>
    </location>
</feature>
<evidence type="ECO:0000313" key="2">
    <source>
        <dbReference type="EMBL" id="KAE8713191.1"/>
    </source>
</evidence>
<dbReference type="InterPro" id="IPR001938">
    <property type="entry name" value="Thaumatin"/>
</dbReference>
<reference evidence="2" key="1">
    <citation type="submission" date="2019-09" db="EMBL/GenBank/DDBJ databases">
        <title>Draft genome information of white flower Hibiscus syriacus.</title>
        <authorList>
            <person name="Kim Y.-M."/>
        </authorList>
    </citation>
    <scope>NUCLEOTIDE SEQUENCE [LARGE SCALE GENOMIC DNA]</scope>
    <source>
        <strain evidence="2">YM2019G1</strain>
    </source>
</reference>
<proteinExistence type="predicted"/>
<dbReference type="Gene3D" id="2.60.110.10">
    <property type="entry name" value="Thaumatin"/>
    <property type="match status" value="1"/>
</dbReference>
<dbReference type="Proteomes" id="UP000436088">
    <property type="component" value="Unassembled WGS sequence"/>
</dbReference>
<dbReference type="PANTHER" id="PTHR31048">
    <property type="entry name" value="OS03G0233200 PROTEIN"/>
    <property type="match status" value="1"/>
</dbReference>
<name>A0A6A3BAH2_HIBSY</name>
<feature type="disulfide bond" evidence="1">
    <location>
        <begin position="186"/>
        <end position="195"/>
    </location>
</feature>
<dbReference type="PIRSF" id="PIRSF002703">
    <property type="entry name" value="Thaumatin"/>
    <property type="match status" value="1"/>
</dbReference>
<dbReference type="PROSITE" id="PS51367">
    <property type="entry name" value="THAUMATIN_2"/>
    <property type="match status" value="1"/>
</dbReference>
<dbReference type="SUPFAM" id="SSF49870">
    <property type="entry name" value="Osmotin, thaumatin-like protein"/>
    <property type="match status" value="1"/>
</dbReference>
<dbReference type="InterPro" id="IPR017949">
    <property type="entry name" value="Thaumatin_CS"/>
</dbReference>
<organism evidence="2 3">
    <name type="scientific">Hibiscus syriacus</name>
    <name type="common">Rose of Sharon</name>
    <dbReference type="NCBI Taxonomy" id="106335"/>
    <lineage>
        <taxon>Eukaryota</taxon>
        <taxon>Viridiplantae</taxon>
        <taxon>Streptophyta</taxon>
        <taxon>Embryophyta</taxon>
        <taxon>Tracheophyta</taxon>
        <taxon>Spermatophyta</taxon>
        <taxon>Magnoliopsida</taxon>
        <taxon>eudicotyledons</taxon>
        <taxon>Gunneridae</taxon>
        <taxon>Pentapetalae</taxon>
        <taxon>rosids</taxon>
        <taxon>malvids</taxon>
        <taxon>Malvales</taxon>
        <taxon>Malvaceae</taxon>
        <taxon>Malvoideae</taxon>
        <taxon>Hibiscus</taxon>
    </lineage>
</organism>
<dbReference type="SMART" id="SM00205">
    <property type="entry name" value="THN"/>
    <property type="match status" value="1"/>
</dbReference>
<gene>
    <name evidence="2" type="ORF">F3Y22_tig00110213pilonHSYRG00075</name>
</gene>
<dbReference type="AlphaFoldDB" id="A0A6A3BAH2"/>
<feature type="disulfide bond" evidence="1">
    <location>
        <begin position="86"/>
        <end position="92"/>
    </location>
</feature>
<dbReference type="CDD" id="cd09218">
    <property type="entry name" value="TLP-PA"/>
    <property type="match status" value="1"/>
</dbReference>
<feature type="disulfide bond" evidence="1">
    <location>
        <begin position="37"/>
        <end position="247"/>
    </location>
</feature>
<keyword evidence="1" id="KW-1015">Disulfide bond</keyword>
<dbReference type="PRINTS" id="PR00347">
    <property type="entry name" value="THAUMATIN"/>
</dbReference>
<keyword evidence="3" id="KW-1185">Reference proteome</keyword>
<dbReference type="InterPro" id="IPR037176">
    <property type="entry name" value="Osmotin/thaumatin-like_sf"/>
</dbReference>
<evidence type="ECO:0000256" key="1">
    <source>
        <dbReference type="PIRSR" id="PIRSR002703-1"/>
    </source>
</evidence>
<feature type="disulfide bond" evidence="1">
    <location>
        <begin position="166"/>
        <end position="182"/>
    </location>
</feature>
<dbReference type="FunFam" id="2.60.110.10:FF:000004">
    <property type="entry name" value="THAUMATIN-LIKE PROTEIN 1"/>
    <property type="match status" value="1"/>
</dbReference>
<feature type="disulfide bond" evidence="1">
    <location>
        <begin position="97"/>
        <end position="104"/>
    </location>
</feature>
<comment type="caution">
    <text evidence="2">The sequence shown here is derived from an EMBL/GenBank/DDBJ whole genome shotgun (WGS) entry which is preliminary data.</text>
</comment>
<evidence type="ECO:0000313" key="3">
    <source>
        <dbReference type="Proteomes" id="UP000436088"/>
    </source>
</evidence>
<sequence length="248" mass="25870">MIYNYIHTMKLYSLFGLSFAILFSGAQMVTITVKNNCAFTIWPATLTGGGGAQLPNTGFELPSQEKEPIEVPATWTAGVIWARTQCSGSFTCATGDCGSGEVACNGAGPKPPATLAEFTLGANDGQDTFDVSLVNGFNLPVSIAPQGGSGPICTTTSCAADVNAVCPPDLVVPGSDGNTIACNSTCDVFGNPEFCCTGDFDSAETCEPSEFSMVFKEQCPQAYSYAFDDETSTFVCSGGPDYLVTFCP</sequence>
<protein>
    <submittedName>
        <fullName evidence="2">Thaumatin-like protein 1</fullName>
    </submittedName>
</protein>
<dbReference type="PROSITE" id="PS00316">
    <property type="entry name" value="THAUMATIN_1"/>
    <property type="match status" value="1"/>
</dbReference>